<name>A0A6J4LVG6_9BACT</name>
<organism evidence="2">
    <name type="scientific">uncultured Gemmatimonadota bacterium</name>
    <dbReference type="NCBI Taxonomy" id="203437"/>
    <lineage>
        <taxon>Bacteria</taxon>
        <taxon>Pseudomonadati</taxon>
        <taxon>Gemmatimonadota</taxon>
        <taxon>environmental samples</taxon>
    </lineage>
</organism>
<sequence>MPTIKKVTPILYVERIEPAIPFWVDRLGYTRTAEVPHGDHLGFLILEKDGTEIMYQTRGSVLDDLPAVADGLAMGGSILFIEVDDLAAVERAMEGVEMVVPRRRTPYGAEEIFVREPAGNVVGFAQFGG</sequence>
<protein>
    <recommendedName>
        <fullName evidence="1">VOC domain-containing protein</fullName>
    </recommendedName>
</protein>
<dbReference type="Gene3D" id="3.10.180.10">
    <property type="entry name" value="2,3-Dihydroxybiphenyl 1,2-Dioxygenase, domain 1"/>
    <property type="match status" value="1"/>
</dbReference>
<reference evidence="2" key="1">
    <citation type="submission" date="2020-02" db="EMBL/GenBank/DDBJ databases">
        <authorList>
            <person name="Meier V. D."/>
        </authorList>
    </citation>
    <scope>NUCLEOTIDE SEQUENCE</scope>
    <source>
        <strain evidence="2">AVDCRST_MAG68</strain>
    </source>
</reference>
<dbReference type="EMBL" id="CADCTW010000149">
    <property type="protein sequence ID" value="CAA9343091.1"/>
    <property type="molecule type" value="Genomic_DNA"/>
</dbReference>
<dbReference type="InterPro" id="IPR029068">
    <property type="entry name" value="Glyas_Bleomycin-R_OHBP_Dase"/>
</dbReference>
<feature type="domain" description="VOC" evidence="1">
    <location>
        <begin position="3"/>
        <end position="127"/>
    </location>
</feature>
<dbReference type="AlphaFoldDB" id="A0A6J4LVG6"/>
<evidence type="ECO:0000259" key="1">
    <source>
        <dbReference type="PROSITE" id="PS51819"/>
    </source>
</evidence>
<dbReference type="InterPro" id="IPR037523">
    <property type="entry name" value="VOC_core"/>
</dbReference>
<dbReference type="InterPro" id="IPR004360">
    <property type="entry name" value="Glyas_Fos-R_dOase_dom"/>
</dbReference>
<dbReference type="Pfam" id="PF00903">
    <property type="entry name" value="Glyoxalase"/>
    <property type="match status" value="1"/>
</dbReference>
<evidence type="ECO:0000313" key="2">
    <source>
        <dbReference type="EMBL" id="CAA9343091.1"/>
    </source>
</evidence>
<gene>
    <name evidence="2" type="ORF">AVDCRST_MAG68-3143</name>
</gene>
<proteinExistence type="predicted"/>
<accession>A0A6J4LVG6</accession>
<dbReference type="SUPFAM" id="SSF54593">
    <property type="entry name" value="Glyoxalase/Bleomycin resistance protein/Dihydroxybiphenyl dioxygenase"/>
    <property type="match status" value="1"/>
</dbReference>
<dbReference type="PROSITE" id="PS51819">
    <property type="entry name" value="VOC"/>
    <property type="match status" value="1"/>
</dbReference>